<feature type="transmembrane region" description="Helical" evidence="9">
    <location>
        <begin position="86"/>
        <end position="109"/>
    </location>
</feature>
<keyword evidence="2" id="KW-0813">Transport</keyword>
<feature type="transmembrane region" description="Helical" evidence="9">
    <location>
        <begin position="46"/>
        <end position="65"/>
    </location>
</feature>
<dbReference type="PATRIC" id="fig|476272.21.peg.755"/>
<keyword evidence="4" id="KW-0997">Cell inner membrane</keyword>
<evidence type="ECO:0000256" key="7">
    <source>
        <dbReference type="ARBA" id="ARBA00023136"/>
    </source>
</evidence>
<reference evidence="11 12" key="1">
    <citation type="submission" date="2009-01" db="EMBL/GenBank/DDBJ databases">
        <authorList>
            <person name="Fulton L."/>
            <person name="Clifton S."/>
            <person name="Fulton B."/>
            <person name="Xu J."/>
            <person name="Minx P."/>
            <person name="Pepin K.H."/>
            <person name="Johnson M."/>
            <person name="Bhonagiri V."/>
            <person name="Nash W.E."/>
            <person name="Mardis E.R."/>
            <person name="Wilson R.K."/>
        </authorList>
    </citation>
    <scope>NUCLEOTIDE SEQUENCE [LARGE SCALE GENOMIC DNA]</scope>
    <source>
        <strain evidence="12">DSM 10507 / JCM 14656 / S5a33</strain>
    </source>
</reference>
<accession>C0CP25</accession>
<evidence type="ECO:0000256" key="6">
    <source>
        <dbReference type="ARBA" id="ARBA00022989"/>
    </source>
</evidence>
<comment type="similarity">
    <text evidence="8">Belongs to the TRAP transporter small permease family.</text>
</comment>
<evidence type="ECO:0000256" key="2">
    <source>
        <dbReference type="ARBA" id="ARBA00022448"/>
    </source>
</evidence>
<keyword evidence="7 9" id="KW-0472">Membrane</keyword>
<keyword evidence="3" id="KW-1003">Cell membrane</keyword>
<dbReference type="AlphaFoldDB" id="C0CP25"/>
<evidence type="ECO:0000256" key="9">
    <source>
        <dbReference type="SAM" id="Phobius"/>
    </source>
</evidence>
<dbReference type="GO" id="GO:0022857">
    <property type="term" value="F:transmembrane transporter activity"/>
    <property type="evidence" value="ECO:0007669"/>
    <property type="project" value="TreeGrafter"/>
</dbReference>
<dbReference type="InterPro" id="IPR007387">
    <property type="entry name" value="TRAP_DctQ"/>
</dbReference>
<feature type="transmembrane region" description="Helical" evidence="9">
    <location>
        <begin position="129"/>
        <end position="147"/>
    </location>
</feature>
<keyword evidence="5 9" id="KW-0812">Transmembrane</keyword>
<dbReference type="PANTHER" id="PTHR35011">
    <property type="entry name" value="2,3-DIKETO-L-GULONATE TRAP TRANSPORTER SMALL PERMEASE PROTEIN YIAM"/>
    <property type="match status" value="1"/>
</dbReference>
<dbReference type="GO" id="GO:0015740">
    <property type="term" value="P:C4-dicarboxylate transport"/>
    <property type="evidence" value="ECO:0007669"/>
    <property type="project" value="TreeGrafter"/>
</dbReference>
<gene>
    <name evidence="11" type="ORF">RUMHYD_02626</name>
</gene>
<evidence type="ECO:0000313" key="12">
    <source>
        <dbReference type="Proteomes" id="UP000003100"/>
    </source>
</evidence>
<dbReference type="eggNOG" id="COG3090">
    <property type="taxonomic scope" value="Bacteria"/>
</dbReference>
<comment type="caution">
    <text evidence="11">The sequence shown here is derived from an EMBL/GenBank/DDBJ whole genome shotgun (WGS) entry which is preliminary data.</text>
</comment>
<organism evidence="11 12">
    <name type="scientific">Blautia hydrogenotrophica (strain DSM 10507 / JCM 14656 / S5a33)</name>
    <name type="common">Ruminococcus hydrogenotrophicus</name>
    <dbReference type="NCBI Taxonomy" id="476272"/>
    <lineage>
        <taxon>Bacteria</taxon>
        <taxon>Bacillati</taxon>
        <taxon>Bacillota</taxon>
        <taxon>Clostridia</taxon>
        <taxon>Lachnospirales</taxon>
        <taxon>Lachnospiraceae</taxon>
        <taxon>Blautia</taxon>
    </lineage>
</organism>
<dbReference type="Pfam" id="PF04290">
    <property type="entry name" value="DctQ"/>
    <property type="match status" value="1"/>
</dbReference>
<feature type="domain" description="Tripartite ATP-independent periplasmic transporters DctQ component" evidence="10">
    <location>
        <begin position="20"/>
        <end position="151"/>
    </location>
</feature>
<evidence type="ECO:0000313" key="11">
    <source>
        <dbReference type="EMBL" id="EEG48482.1"/>
    </source>
</evidence>
<dbReference type="InterPro" id="IPR055348">
    <property type="entry name" value="DctQ"/>
</dbReference>
<evidence type="ECO:0000259" key="10">
    <source>
        <dbReference type="Pfam" id="PF04290"/>
    </source>
</evidence>
<dbReference type="HOGENOM" id="CLU_086356_3_4_9"/>
<evidence type="ECO:0000256" key="4">
    <source>
        <dbReference type="ARBA" id="ARBA00022519"/>
    </source>
</evidence>
<evidence type="ECO:0000256" key="1">
    <source>
        <dbReference type="ARBA" id="ARBA00004429"/>
    </source>
</evidence>
<dbReference type="GeneID" id="86822783"/>
<reference evidence="11 12" key="2">
    <citation type="submission" date="2009-02" db="EMBL/GenBank/DDBJ databases">
        <title>Draft genome sequence of Blautia hydrogenotrophica DSM 10507 (Ruminococcus hydrogenotrophicus DSM 10507).</title>
        <authorList>
            <person name="Sudarsanam P."/>
            <person name="Ley R."/>
            <person name="Guruge J."/>
            <person name="Turnbaugh P.J."/>
            <person name="Mahowald M."/>
            <person name="Liep D."/>
            <person name="Gordon J."/>
        </authorList>
    </citation>
    <scope>NUCLEOTIDE SEQUENCE [LARGE SCALE GENOMIC DNA]</scope>
    <source>
        <strain evidence="12">DSM 10507 / JCM 14656 / S5a33</strain>
    </source>
</reference>
<evidence type="ECO:0000256" key="8">
    <source>
        <dbReference type="ARBA" id="ARBA00038436"/>
    </source>
</evidence>
<dbReference type="GO" id="GO:0005886">
    <property type="term" value="C:plasma membrane"/>
    <property type="evidence" value="ECO:0007669"/>
    <property type="project" value="UniProtKB-SubCell"/>
</dbReference>
<dbReference type="Proteomes" id="UP000003100">
    <property type="component" value="Unassembled WGS sequence"/>
</dbReference>
<feature type="transmembrane region" description="Helical" evidence="9">
    <location>
        <begin position="12"/>
        <end position="34"/>
    </location>
</feature>
<evidence type="ECO:0000256" key="5">
    <source>
        <dbReference type="ARBA" id="ARBA00022692"/>
    </source>
</evidence>
<keyword evidence="12" id="KW-1185">Reference proteome</keyword>
<keyword evidence="6 9" id="KW-1133">Transmembrane helix</keyword>
<sequence length="157" mass="17138">MKKFLKEIEDNICGLLLLAMMVLTCINVFARYVFKSSMPFVEELTALGLVIISLSGAAVAAKRGAHLGLTVLTDLLPEKVQKGCVLLGHLLGTVFGLVLLGFGISMAALEYELKLVTAGMQWPEWMMGAFVPVSGAVLTVRYMQLFIRDLKGKEEKS</sequence>
<name>C0CP25_BLAHS</name>
<protein>
    <recommendedName>
        <fullName evidence="10">Tripartite ATP-independent periplasmic transporters DctQ component domain-containing protein</fullName>
    </recommendedName>
</protein>
<comment type="subcellular location">
    <subcellularLocation>
        <location evidence="1">Cell inner membrane</location>
        <topology evidence="1">Multi-pass membrane protein</topology>
    </subcellularLocation>
</comment>
<dbReference type="RefSeq" id="WP_005950141.1">
    <property type="nucleotide sequence ID" value="NZ_CP136423.1"/>
</dbReference>
<proteinExistence type="inferred from homology"/>
<dbReference type="PANTHER" id="PTHR35011:SF2">
    <property type="entry name" value="2,3-DIKETO-L-GULONATE TRAP TRANSPORTER SMALL PERMEASE PROTEIN YIAM"/>
    <property type="match status" value="1"/>
</dbReference>
<dbReference type="EMBL" id="ACBZ01000142">
    <property type="protein sequence ID" value="EEG48482.1"/>
    <property type="molecule type" value="Genomic_DNA"/>
</dbReference>
<evidence type="ECO:0000256" key="3">
    <source>
        <dbReference type="ARBA" id="ARBA00022475"/>
    </source>
</evidence>